<comment type="caution">
    <text evidence="2">The sequence shown here is derived from an EMBL/GenBank/DDBJ whole genome shotgun (WGS) entry which is preliminary data.</text>
</comment>
<dbReference type="Proteomes" id="UP001164929">
    <property type="component" value="Chromosome 1"/>
</dbReference>
<organism evidence="2 3">
    <name type="scientific">Populus alba x Populus x berolinensis</name>
    <dbReference type="NCBI Taxonomy" id="444605"/>
    <lineage>
        <taxon>Eukaryota</taxon>
        <taxon>Viridiplantae</taxon>
        <taxon>Streptophyta</taxon>
        <taxon>Embryophyta</taxon>
        <taxon>Tracheophyta</taxon>
        <taxon>Spermatophyta</taxon>
        <taxon>Magnoliopsida</taxon>
        <taxon>eudicotyledons</taxon>
        <taxon>Gunneridae</taxon>
        <taxon>Pentapetalae</taxon>
        <taxon>rosids</taxon>
        <taxon>fabids</taxon>
        <taxon>Malpighiales</taxon>
        <taxon>Salicaceae</taxon>
        <taxon>Saliceae</taxon>
        <taxon>Populus</taxon>
    </lineage>
</organism>
<name>A0AAD6RND5_9ROSI</name>
<accession>A0AAD6RND5</accession>
<dbReference type="EMBL" id="JAQIZT010000001">
    <property type="protein sequence ID" value="KAJ7012093.1"/>
    <property type="molecule type" value="Genomic_DNA"/>
</dbReference>
<evidence type="ECO:0000313" key="2">
    <source>
        <dbReference type="EMBL" id="KAJ7012093.1"/>
    </source>
</evidence>
<evidence type="ECO:0000256" key="1">
    <source>
        <dbReference type="SAM" id="MobiDB-lite"/>
    </source>
</evidence>
<evidence type="ECO:0000313" key="3">
    <source>
        <dbReference type="Proteomes" id="UP001164929"/>
    </source>
</evidence>
<protein>
    <submittedName>
        <fullName evidence="2">Uncharacterized protein</fullName>
    </submittedName>
</protein>
<sequence length="37" mass="4155">MVENKDANKCRGYGFKSRVASKIMERPEDSDPPTPSL</sequence>
<keyword evidence="3" id="KW-1185">Reference proteome</keyword>
<proteinExistence type="predicted"/>
<dbReference type="AlphaFoldDB" id="A0AAD6RND5"/>
<gene>
    <name evidence="2" type="ORF">NC653_002241</name>
</gene>
<reference evidence="2 3" key="1">
    <citation type="journal article" date="2023" name="Mol. Ecol. Resour.">
        <title>Chromosome-level genome assembly of a triploid poplar Populus alba 'Berolinensis'.</title>
        <authorList>
            <person name="Chen S."/>
            <person name="Yu Y."/>
            <person name="Wang X."/>
            <person name="Wang S."/>
            <person name="Zhang T."/>
            <person name="Zhou Y."/>
            <person name="He R."/>
            <person name="Meng N."/>
            <person name="Wang Y."/>
            <person name="Liu W."/>
            <person name="Liu Z."/>
            <person name="Liu J."/>
            <person name="Guo Q."/>
            <person name="Huang H."/>
            <person name="Sederoff R.R."/>
            <person name="Wang G."/>
            <person name="Qu G."/>
            <person name="Chen S."/>
        </authorList>
    </citation>
    <scope>NUCLEOTIDE SEQUENCE [LARGE SCALE GENOMIC DNA]</scope>
    <source>
        <strain evidence="2">SC-2020</strain>
    </source>
</reference>
<feature type="region of interest" description="Disordered" evidence="1">
    <location>
        <begin position="1"/>
        <end position="37"/>
    </location>
</feature>